<name>A0ABN1B3P3_9BACI</name>
<dbReference type="EMBL" id="BAAADO010000003">
    <property type="protein sequence ID" value="GAA0489616.1"/>
    <property type="molecule type" value="Genomic_DNA"/>
</dbReference>
<accession>A0ABN1B3P3</accession>
<evidence type="ECO:0000313" key="2">
    <source>
        <dbReference type="EMBL" id="GAA0489616.1"/>
    </source>
</evidence>
<evidence type="ECO:0008006" key="4">
    <source>
        <dbReference type="Google" id="ProtNLM"/>
    </source>
</evidence>
<organism evidence="2 3">
    <name type="scientific">Salinibacillus aidingensis</name>
    <dbReference type="NCBI Taxonomy" id="237684"/>
    <lineage>
        <taxon>Bacteria</taxon>
        <taxon>Bacillati</taxon>
        <taxon>Bacillota</taxon>
        <taxon>Bacilli</taxon>
        <taxon>Bacillales</taxon>
        <taxon>Bacillaceae</taxon>
        <taxon>Salinibacillus</taxon>
    </lineage>
</organism>
<evidence type="ECO:0000256" key="1">
    <source>
        <dbReference type="SAM" id="SignalP"/>
    </source>
</evidence>
<dbReference type="Proteomes" id="UP001500880">
    <property type="component" value="Unassembled WGS sequence"/>
</dbReference>
<keyword evidence="1" id="KW-0732">Signal</keyword>
<keyword evidence="3" id="KW-1185">Reference proteome</keyword>
<sequence length="175" mass="20350">MKKRSGKFFVTMFFALLVLYIAGCSEDTEKTKTQDENIQTIEAVLENTFTGPDDELKQIWESDVEEKMKAIGPYTEKLFKDYFTENAYLEYAGVYGMTFLLEAHHSDYRLELKKATYEKTKSEEDIYDFTVQVEYQKDGSEQSEVGHLKGQANLNVDHKIEEMIIRNAGDFLEIF</sequence>
<comment type="caution">
    <text evidence="2">The sequence shown here is derived from an EMBL/GenBank/DDBJ whole genome shotgun (WGS) entry which is preliminary data.</text>
</comment>
<evidence type="ECO:0000313" key="3">
    <source>
        <dbReference type="Proteomes" id="UP001500880"/>
    </source>
</evidence>
<feature type="chain" id="PRO_5046294176" description="Lipoprotein" evidence="1">
    <location>
        <begin position="25"/>
        <end position="175"/>
    </location>
</feature>
<proteinExistence type="predicted"/>
<reference evidence="2 3" key="1">
    <citation type="journal article" date="2019" name="Int. J. Syst. Evol. Microbiol.">
        <title>The Global Catalogue of Microorganisms (GCM) 10K type strain sequencing project: providing services to taxonomists for standard genome sequencing and annotation.</title>
        <authorList>
            <consortium name="The Broad Institute Genomics Platform"/>
            <consortium name="The Broad Institute Genome Sequencing Center for Infectious Disease"/>
            <person name="Wu L."/>
            <person name="Ma J."/>
        </authorList>
    </citation>
    <scope>NUCLEOTIDE SEQUENCE [LARGE SCALE GENOMIC DNA]</scope>
    <source>
        <strain evidence="2 3">JCM 12389</strain>
    </source>
</reference>
<feature type="signal peptide" evidence="1">
    <location>
        <begin position="1"/>
        <end position="24"/>
    </location>
</feature>
<protein>
    <recommendedName>
        <fullName evidence="4">Lipoprotein</fullName>
    </recommendedName>
</protein>
<gene>
    <name evidence="2" type="ORF">GCM10008986_14340</name>
</gene>
<dbReference type="RefSeq" id="WP_343839233.1">
    <property type="nucleotide sequence ID" value="NZ_BAAADO010000003.1"/>
</dbReference>